<dbReference type="Pfam" id="PF13424">
    <property type="entry name" value="TPR_12"/>
    <property type="match status" value="1"/>
</dbReference>
<reference evidence="2 3" key="1">
    <citation type="submission" date="2021-06" db="EMBL/GenBank/DDBJ databases">
        <title>Actinomycetes sequencing.</title>
        <authorList>
            <person name="Shan Q."/>
        </authorList>
    </citation>
    <scope>NUCLEOTIDE SEQUENCE [LARGE SCALE GENOMIC DNA]</scope>
    <source>
        <strain evidence="2 3">NEAU-G5</strain>
    </source>
</reference>
<dbReference type="RefSeq" id="WP_215918807.1">
    <property type="nucleotide sequence ID" value="NZ_JAHKNI010000006.1"/>
</dbReference>
<proteinExistence type="predicted"/>
<comment type="caution">
    <text evidence="2">The sequence shown here is derived from an EMBL/GenBank/DDBJ whole genome shotgun (WGS) entry which is preliminary data.</text>
</comment>
<keyword evidence="3" id="KW-1185">Reference proteome</keyword>
<gene>
    <name evidence="2" type="ORF">KO481_20650</name>
</gene>
<feature type="compositionally biased region" description="Low complexity" evidence="1">
    <location>
        <begin position="1"/>
        <end position="11"/>
    </location>
</feature>
<sequence>MPITSSGSGPRSESRGTIGNRLGQANTLNDLGRSHRFAGNHAAAESLHRGALQMYQEIGHHLGETFTLYELGRLHEETGDNSTAMEMYESARTISRRSDIRLGEAVTCYTASPQAFSTAR</sequence>
<feature type="region of interest" description="Disordered" evidence="1">
    <location>
        <begin position="1"/>
        <end position="27"/>
    </location>
</feature>
<dbReference type="InterPro" id="IPR011990">
    <property type="entry name" value="TPR-like_helical_dom_sf"/>
</dbReference>
<dbReference type="SUPFAM" id="SSF48452">
    <property type="entry name" value="TPR-like"/>
    <property type="match status" value="1"/>
</dbReference>
<dbReference type="Gene3D" id="1.25.40.10">
    <property type="entry name" value="Tetratricopeptide repeat domain"/>
    <property type="match status" value="1"/>
</dbReference>
<organism evidence="2 3">
    <name type="scientific">Nocardia albiluteola</name>
    <dbReference type="NCBI Taxonomy" id="2842303"/>
    <lineage>
        <taxon>Bacteria</taxon>
        <taxon>Bacillati</taxon>
        <taxon>Actinomycetota</taxon>
        <taxon>Actinomycetes</taxon>
        <taxon>Mycobacteriales</taxon>
        <taxon>Nocardiaceae</taxon>
        <taxon>Nocardia</taxon>
    </lineage>
</organism>
<protein>
    <submittedName>
        <fullName evidence="2">Tetratricopeptide repeat protein</fullName>
    </submittedName>
</protein>
<accession>A0ABS6B3Y9</accession>
<evidence type="ECO:0000313" key="2">
    <source>
        <dbReference type="EMBL" id="MBU3063929.1"/>
    </source>
</evidence>
<name>A0ABS6B3Y9_9NOCA</name>
<dbReference type="EMBL" id="JAHKNI010000006">
    <property type="protein sequence ID" value="MBU3063929.1"/>
    <property type="molecule type" value="Genomic_DNA"/>
</dbReference>
<evidence type="ECO:0000256" key="1">
    <source>
        <dbReference type="SAM" id="MobiDB-lite"/>
    </source>
</evidence>
<dbReference type="Proteomes" id="UP000733379">
    <property type="component" value="Unassembled WGS sequence"/>
</dbReference>
<evidence type="ECO:0000313" key="3">
    <source>
        <dbReference type="Proteomes" id="UP000733379"/>
    </source>
</evidence>